<feature type="binding site" evidence="5">
    <location>
        <position position="89"/>
    </location>
    <ligand>
        <name>NAD(+)</name>
        <dbReference type="ChEBI" id="CHEBI:57540"/>
    </ligand>
</feature>
<dbReference type="InterPro" id="IPR036291">
    <property type="entry name" value="NAD(P)-bd_dom_sf"/>
</dbReference>
<sequence length="348" mass="37405">MVCAAINGFGRIGRLTFRVALQNYSDQIEIVAINTSGSLDVAGWAHLLRYDSVYGKFEKQIQIENSGSVDPEIGALVIDGKRYPMLAQREPSRIPWSKYQADVVIESTGVFTSSEGAKQHFVGGAKKVVISAPAKDDSIGTYVLGANEYKGEQNIISNASCTTNCVAPIAAIMVSKIGIKKAALSTVHALTAEQNIVDGSPPGGHSSDLGRARAYNNIIPTTTGAAHAAAKAVKELEGLFDGISLRVPVICGSITDFTFVTARPTTVEEINNIFKEAADDPRWKGIVAVTDEQLVSSDILGRTESAIVDLNLTRVIDGDLVKVMAWYDNEWGYTTRLVEQTIKVGEQV</sequence>
<evidence type="ECO:0000256" key="5">
    <source>
        <dbReference type="PIRSR" id="PIRSR000149-3"/>
    </source>
</evidence>
<feature type="domain" description="Glyceraldehyde 3-phosphate dehydrogenase NAD(P) binding" evidence="8">
    <location>
        <begin position="2"/>
        <end position="161"/>
    </location>
</feature>
<dbReference type="InterPro" id="IPR020828">
    <property type="entry name" value="GlycerAld_3-P_DH_NAD(P)-bd"/>
</dbReference>
<accession>A0A1G1VBB4</accession>
<evidence type="ECO:0000259" key="8">
    <source>
        <dbReference type="SMART" id="SM00846"/>
    </source>
</evidence>
<organism evidence="9 10">
    <name type="scientific">Candidatus Blackburnbacteria bacterium RIFCSPLOWO2_01_FULL_40_20</name>
    <dbReference type="NCBI Taxonomy" id="1797519"/>
    <lineage>
        <taxon>Bacteria</taxon>
        <taxon>Candidatus Blackburniibacteriota</taxon>
    </lineage>
</organism>
<proteinExistence type="inferred from homology"/>
<dbReference type="Pfam" id="PF00044">
    <property type="entry name" value="Gp_dh_N"/>
    <property type="match status" value="1"/>
</dbReference>
<feature type="binding site" evidence="4">
    <location>
        <begin position="160"/>
        <end position="162"/>
    </location>
    <ligand>
        <name>D-glyceraldehyde 3-phosphate</name>
        <dbReference type="ChEBI" id="CHEBI:59776"/>
    </ligand>
</feature>
<dbReference type="SMART" id="SM00846">
    <property type="entry name" value="Gp_dh_N"/>
    <property type="match status" value="1"/>
</dbReference>
<evidence type="ECO:0000256" key="3">
    <source>
        <dbReference type="PIRSR" id="PIRSR000149-1"/>
    </source>
</evidence>
<dbReference type="InterPro" id="IPR020831">
    <property type="entry name" value="GlycerAld/Erythrose_P_DH"/>
</dbReference>
<feature type="site" description="Activates thiol group during catalysis" evidence="6">
    <location>
        <position position="188"/>
    </location>
</feature>
<evidence type="ECO:0000256" key="4">
    <source>
        <dbReference type="PIRSR" id="PIRSR000149-2"/>
    </source>
</evidence>
<keyword evidence="5" id="KW-0520">NAD</keyword>
<comment type="caution">
    <text evidence="9">The sequence shown here is derived from an EMBL/GenBank/DDBJ whole genome shotgun (WGS) entry which is preliminary data.</text>
</comment>
<dbReference type="GO" id="GO:0051287">
    <property type="term" value="F:NAD binding"/>
    <property type="evidence" value="ECO:0007669"/>
    <property type="project" value="InterPro"/>
</dbReference>
<feature type="binding site" evidence="4">
    <location>
        <begin position="223"/>
        <end position="224"/>
    </location>
    <ligand>
        <name>D-glyceraldehyde 3-phosphate</name>
        <dbReference type="ChEBI" id="CHEBI:59776"/>
    </ligand>
</feature>
<dbReference type="InterPro" id="IPR020829">
    <property type="entry name" value="GlycerAld_3-P_DH_cat"/>
</dbReference>
<dbReference type="EMBL" id="MHCC01000027">
    <property type="protein sequence ID" value="OGY12547.1"/>
    <property type="molecule type" value="Genomic_DNA"/>
</dbReference>
<evidence type="ECO:0000256" key="7">
    <source>
        <dbReference type="RuleBase" id="RU000397"/>
    </source>
</evidence>
<evidence type="ECO:0000256" key="6">
    <source>
        <dbReference type="PIRSR" id="PIRSR000149-4"/>
    </source>
</evidence>
<name>A0A1G1VBB4_9BACT</name>
<gene>
    <name evidence="9" type="ORF">A3A77_01075</name>
</gene>
<comment type="similarity">
    <text evidence="1 7">Belongs to the glyceraldehyde-3-phosphate dehydrogenase family.</text>
</comment>
<dbReference type="PIRSF" id="PIRSF000149">
    <property type="entry name" value="GAP_DH"/>
    <property type="match status" value="1"/>
</dbReference>
<feature type="binding site" evidence="5">
    <location>
        <begin position="11"/>
        <end position="12"/>
    </location>
    <ligand>
        <name>NAD(+)</name>
        <dbReference type="ChEBI" id="CHEBI:57540"/>
    </ligand>
</feature>
<dbReference type="PRINTS" id="PR00078">
    <property type="entry name" value="G3PDHDRGNASE"/>
</dbReference>
<feature type="binding site" evidence="5">
    <location>
        <position position="131"/>
    </location>
    <ligand>
        <name>NAD(+)</name>
        <dbReference type="ChEBI" id="CHEBI:57540"/>
    </ligand>
</feature>
<dbReference type="FunFam" id="3.40.50.720:FF:000001">
    <property type="entry name" value="Glyceraldehyde-3-phosphate dehydrogenase"/>
    <property type="match status" value="1"/>
</dbReference>
<dbReference type="CDD" id="cd18126">
    <property type="entry name" value="GAPDH_I_C"/>
    <property type="match status" value="1"/>
</dbReference>
<dbReference type="FunFam" id="3.30.360.10:FF:000002">
    <property type="entry name" value="Glyceraldehyde-3-phosphate dehydrogenase"/>
    <property type="match status" value="1"/>
</dbReference>
<keyword evidence="2" id="KW-0560">Oxidoreductase</keyword>
<dbReference type="Proteomes" id="UP000178659">
    <property type="component" value="Unassembled WGS sequence"/>
</dbReference>
<dbReference type="CDD" id="cd05214">
    <property type="entry name" value="GAPDH_I_N"/>
    <property type="match status" value="1"/>
</dbReference>
<dbReference type="Pfam" id="PF02800">
    <property type="entry name" value="Gp_dh_C"/>
    <property type="match status" value="1"/>
</dbReference>
<evidence type="ECO:0000256" key="1">
    <source>
        <dbReference type="ARBA" id="ARBA00007406"/>
    </source>
</evidence>
<dbReference type="SUPFAM" id="SSF51735">
    <property type="entry name" value="NAD(P)-binding Rossmann-fold domains"/>
    <property type="match status" value="1"/>
</dbReference>
<feature type="binding site" evidence="5">
    <location>
        <position position="329"/>
    </location>
    <ligand>
        <name>NAD(+)</name>
        <dbReference type="ChEBI" id="CHEBI:57540"/>
    </ligand>
</feature>
<protein>
    <submittedName>
        <fullName evidence="9">Type I glyceraldehyde-3-phosphate dehydrogenase</fullName>
    </submittedName>
</protein>
<dbReference type="Gene3D" id="3.30.360.10">
    <property type="entry name" value="Dihydrodipicolinate Reductase, domain 2"/>
    <property type="match status" value="1"/>
</dbReference>
<dbReference type="GO" id="GO:0016620">
    <property type="term" value="F:oxidoreductase activity, acting on the aldehyde or oxo group of donors, NAD or NADP as acceptor"/>
    <property type="evidence" value="ECO:0007669"/>
    <property type="project" value="InterPro"/>
</dbReference>
<evidence type="ECO:0000313" key="10">
    <source>
        <dbReference type="Proteomes" id="UP000178659"/>
    </source>
</evidence>
<feature type="binding site" evidence="4">
    <location>
        <position position="191"/>
    </location>
    <ligand>
        <name>D-glyceraldehyde 3-phosphate</name>
        <dbReference type="ChEBI" id="CHEBI:59776"/>
    </ligand>
</feature>
<feature type="active site" description="Nucleophile" evidence="3">
    <location>
        <position position="161"/>
    </location>
</feature>
<evidence type="ECO:0000313" key="9">
    <source>
        <dbReference type="EMBL" id="OGY12547.1"/>
    </source>
</evidence>
<dbReference type="Gene3D" id="3.40.50.720">
    <property type="entry name" value="NAD(P)-binding Rossmann-like Domain"/>
    <property type="match status" value="1"/>
</dbReference>
<dbReference type="SUPFAM" id="SSF55347">
    <property type="entry name" value="Glyceraldehyde-3-phosphate dehydrogenase-like, C-terminal domain"/>
    <property type="match status" value="1"/>
</dbReference>
<dbReference type="PANTHER" id="PTHR43148">
    <property type="entry name" value="GLYCERALDEHYDE-3-PHOSPHATE DEHYDROGENASE 2"/>
    <property type="match status" value="1"/>
</dbReference>
<evidence type="ECO:0000256" key="2">
    <source>
        <dbReference type="ARBA" id="ARBA00023002"/>
    </source>
</evidence>
<reference evidence="9 10" key="1">
    <citation type="journal article" date="2016" name="Nat. Commun.">
        <title>Thousands of microbial genomes shed light on interconnected biogeochemical processes in an aquifer system.</title>
        <authorList>
            <person name="Anantharaman K."/>
            <person name="Brown C.T."/>
            <person name="Hug L.A."/>
            <person name="Sharon I."/>
            <person name="Castelle C.J."/>
            <person name="Probst A.J."/>
            <person name="Thomas B.C."/>
            <person name="Singh A."/>
            <person name="Wilkins M.J."/>
            <person name="Karaoz U."/>
            <person name="Brodie E.L."/>
            <person name="Williams K.H."/>
            <person name="Hubbard S.S."/>
            <person name="Banfield J.F."/>
        </authorList>
    </citation>
    <scope>NUCLEOTIDE SEQUENCE [LARGE SCALE GENOMIC DNA]</scope>
</reference>
<dbReference type="AlphaFoldDB" id="A0A1G1VBB4"/>
<feature type="binding site" evidence="4">
    <location>
        <position position="246"/>
    </location>
    <ligand>
        <name>D-glyceraldehyde 3-phosphate</name>
        <dbReference type="ChEBI" id="CHEBI:59776"/>
    </ligand>
</feature>
<keyword evidence="5" id="KW-0547">Nucleotide-binding</keyword>